<evidence type="ECO:0000256" key="5">
    <source>
        <dbReference type="ARBA" id="ARBA00023308"/>
    </source>
</evidence>
<dbReference type="GeneID" id="95581384"/>
<dbReference type="PANTHER" id="PTHR22789">
    <property type="entry name" value="FUCULOSE PHOSPHATE ALDOLASE"/>
    <property type="match status" value="1"/>
</dbReference>
<keyword evidence="3 6" id="KW-0862">Zinc</keyword>
<comment type="subcellular location">
    <subcellularLocation>
        <location evidence="6">Cytoplasm</location>
    </subcellularLocation>
</comment>
<dbReference type="HAMAP" id="MF_00770">
    <property type="entry name" value="RhaD"/>
    <property type="match status" value="1"/>
</dbReference>
<dbReference type="GO" id="GO:0008994">
    <property type="term" value="F:rhamnulose-1-phosphate aldolase activity"/>
    <property type="evidence" value="ECO:0007669"/>
    <property type="project" value="UniProtKB-UniRule"/>
</dbReference>
<feature type="binding site" evidence="6">
    <location>
        <position position="142"/>
    </location>
    <ligand>
        <name>Zn(2+)</name>
        <dbReference type="ChEBI" id="CHEBI:29105"/>
    </ligand>
</feature>
<comment type="cofactor">
    <cofactor evidence="6">
        <name>Zn(2+)</name>
        <dbReference type="ChEBI" id="CHEBI:29105"/>
    </cofactor>
    <text evidence="6">Binds 1 zinc ion per subunit.</text>
</comment>
<comment type="similarity">
    <text evidence="6">Belongs to the aldolase class II family. RhaD subfamily.</text>
</comment>
<dbReference type="NCBIfam" id="NF002963">
    <property type="entry name" value="PRK03634.1"/>
    <property type="match status" value="1"/>
</dbReference>
<dbReference type="InterPro" id="IPR013447">
    <property type="entry name" value="Rhamnulose-1-P_Aldolase"/>
</dbReference>
<gene>
    <name evidence="6" type="primary">rhaD</name>
    <name evidence="9" type="ORF">CBF28_03975</name>
</gene>
<proteinExistence type="inferred from homology"/>
<keyword evidence="5 6" id="KW-0684">Rhamnose metabolism</keyword>
<dbReference type="AlphaFoldDB" id="A0A430B785"/>
<evidence type="ECO:0000259" key="8">
    <source>
        <dbReference type="SMART" id="SM01007"/>
    </source>
</evidence>
<evidence type="ECO:0000256" key="3">
    <source>
        <dbReference type="ARBA" id="ARBA00022833"/>
    </source>
</evidence>
<dbReference type="SUPFAM" id="SSF53639">
    <property type="entry name" value="AraD/HMP-PK domain-like"/>
    <property type="match status" value="1"/>
</dbReference>
<dbReference type="OrthoDB" id="9784634at2"/>
<dbReference type="EC" id="4.1.2.19" evidence="6 7"/>
<evidence type="ECO:0000256" key="2">
    <source>
        <dbReference type="ARBA" id="ARBA00022723"/>
    </source>
</evidence>
<feature type="binding site" evidence="6">
    <location>
        <position position="140"/>
    </location>
    <ligand>
        <name>Zn(2+)</name>
        <dbReference type="ChEBI" id="CHEBI:29105"/>
    </ligand>
</feature>
<dbReference type="Pfam" id="PF00596">
    <property type="entry name" value="Aldolase_II"/>
    <property type="match status" value="1"/>
</dbReference>
<dbReference type="Gene3D" id="3.40.225.10">
    <property type="entry name" value="Class II aldolase/adducin N-terminal domain"/>
    <property type="match status" value="1"/>
</dbReference>
<evidence type="ECO:0000256" key="6">
    <source>
        <dbReference type="HAMAP-Rule" id="MF_00770"/>
    </source>
</evidence>
<dbReference type="GO" id="GO:0046872">
    <property type="term" value="F:metal ion binding"/>
    <property type="evidence" value="ECO:0007669"/>
    <property type="project" value="UniProtKB-KW"/>
</dbReference>
<feature type="binding site" evidence="6">
    <location>
        <position position="211"/>
    </location>
    <ligand>
        <name>Zn(2+)</name>
        <dbReference type="ChEBI" id="CHEBI:29105"/>
    </ligand>
</feature>
<dbReference type="InterPro" id="IPR050197">
    <property type="entry name" value="Aldolase_class_II_sugar_metab"/>
</dbReference>
<evidence type="ECO:0000256" key="4">
    <source>
        <dbReference type="ARBA" id="ARBA00023239"/>
    </source>
</evidence>
<evidence type="ECO:0000256" key="7">
    <source>
        <dbReference type="NCBIfam" id="TIGR02624"/>
    </source>
</evidence>
<keyword evidence="1 6" id="KW-0963">Cytoplasm</keyword>
<comment type="catalytic activity">
    <reaction evidence="6">
        <text>L-rhamnulose 1-phosphate = (S)-lactaldehyde + dihydroxyacetone phosphate</text>
        <dbReference type="Rhea" id="RHEA:19689"/>
        <dbReference type="ChEBI" id="CHEBI:18041"/>
        <dbReference type="ChEBI" id="CHEBI:57642"/>
        <dbReference type="ChEBI" id="CHEBI:58313"/>
        <dbReference type="EC" id="4.1.2.19"/>
    </reaction>
</comment>
<keyword evidence="2 6" id="KW-0479">Metal-binding</keyword>
<dbReference type="SMART" id="SM01007">
    <property type="entry name" value="Aldolase_II"/>
    <property type="match status" value="1"/>
</dbReference>
<sequence>MQKKILNWYLMKELTSTTTNLYRLGWDERNGGNISILLDEEEIRDFLNVDEVLNVIPIDFDASFLKGHYFLVTGSGIYFKNIEKFPEESLGIVRIHESGTKLELMWGFSNDTLPTSELPTHLMTHIARLKVDSKHRVVMHNHATHLLAMTFTHPLSEKAFTKALWKMCTECLVVFPEGVGIIPWLVPGTVEIGKETAKKMEEYRLVLWPFHGIYGSGESLDDVFGLIETAEKAAKVYTHVMSQGGIKQEISDTQLKELAQAFEVEPRNGYLA</sequence>
<dbReference type="InterPro" id="IPR036409">
    <property type="entry name" value="Aldolase_II/adducin_N_sf"/>
</dbReference>
<keyword evidence="4 6" id="KW-0456">Lyase</keyword>
<protein>
    <recommendedName>
        <fullName evidence="6 7">Rhamnulose-1-phosphate aldolase</fullName>
        <ecNumber evidence="6 7">4.1.2.19</ecNumber>
    </recommendedName>
</protein>
<name>A0A430B785_9ENTE</name>
<evidence type="ECO:0000313" key="9">
    <source>
        <dbReference type="EMBL" id="RSU16118.1"/>
    </source>
</evidence>
<reference evidence="9 10" key="1">
    <citation type="submission" date="2017-05" db="EMBL/GenBank/DDBJ databases">
        <title>Vagococcus spp. assemblies.</title>
        <authorList>
            <person name="Gulvik C.A."/>
        </authorList>
    </citation>
    <scope>NUCLEOTIDE SEQUENCE [LARGE SCALE GENOMIC DNA]</scope>
    <source>
        <strain evidence="9 10">SS1714</strain>
    </source>
</reference>
<dbReference type="GO" id="GO:0005829">
    <property type="term" value="C:cytosol"/>
    <property type="evidence" value="ECO:0007669"/>
    <property type="project" value="TreeGrafter"/>
</dbReference>
<dbReference type="GO" id="GO:0019323">
    <property type="term" value="P:pentose catabolic process"/>
    <property type="evidence" value="ECO:0007669"/>
    <property type="project" value="TreeGrafter"/>
</dbReference>
<feature type="active site" evidence="6">
    <location>
        <position position="117"/>
    </location>
</feature>
<comment type="function">
    <text evidence="6">Catalyzes the reversible cleavage of L-rhamnulose-1-phosphate to dihydroxyacetone phosphate (DHAP) and L-lactaldehyde.</text>
</comment>
<dbReference type="PANTHER" id="PTHR22789:SF0">
    <property type="entry name" value="3-OXO-TETRONATE 4-PHOSPHATE DECARBOXYLASE-RELATED"/>
    <property type="match status" value="1"/>
</dbReference>
<feature type="domain" description="Class II aldolase/adducin N-terminal" evidence="8">
    <location>
        <begin position="12"/>
        <end position="238"/>
    </location>
</feature>
<dbReference type="Proteomes" id="UP000288028">
    <property type="component" value="Unassembled WGS sequence"/>
</dbReference>
<evidence type="ECO:0000256" key="1">
    <source>
        <dbReference type="ARBA" id="ARBA00022490"/>
    </source>
</evidence>
<organism evidence="9 10">
    <name type="scientific">Vagococcus carniphilus</name>
    <dbReference type="NCBI Taxonomy" id="218144"/>
    <lineage>
        <taxon>Bacteria</taxon>
        <taxon>Bacillati</taxon>
        <taxon>Bacillota</taxon>
        <taxon>Bacilli</taxon>
        <taxon>Lactobacillales</taxon>
        <taxon>Enterococcaceae</taxon>
        <taxon>Vagococcus</taxon>
    </lineage>
</organism>
<dbReference type="NCBIfam" id="TIGR02624">
    <property type="entry name" value="rhamnu_1P_ald"/>
    <property type="match status" value="1"/>
</dbReference>
<comment type="caution">
    <text evidence="9">The sequence shown here is derived from an EMBL/GenBank/DDBJ whole genome shotgun (WGS) entry which is preliminary data.</text>
</comment>
<accession>A0A430B785</accession>
<dbReference type="InterPro" id="IPR001303">
    <property type="entry name" value="Aldolase_II/adducin_N"/>
</dbReference>
<dbReference type="GO" id="GO:0019301">
    <property type="term" value="P:rhamnose catabolic process"/>
    <property type="evidence" value="ECO:0007669"/>
    <property type="project" value="UniProtKB-UniRule"/>
</dbReference>
<evidence type="ECO:0000313" key="10">
    <source>
        <dbReference type="Proteomes" id="UP000288028"/>
    </source>
</evidence>
<dbReference type="UniPathway" id="UPA00541">
    <property type="reaction ID" value="UER00603"/>
</dbReference>
<comment type="pathway">
    <text evidence="6">Carbohydrate degradation; L-rhamnose degradation; glycerone phosphate from L-rhamnose: step 3/3.</text>
</comment>
<dbReference type="EMBL" id="NGKB01000003">
    <property type="protein sequence ID" value="RSU16118.1"/>
    <property type="molecule type" value="Genomic_DNA"/>
</dbReference>
<dbReference type="RefSeq" id="WP_126792195.1">
    <property type="nucleotide sequence ID" value="NZ_CP060720.1"/>
</dbReference>
<keyword evidence="10" id="KW-1185">Reference proteome</keyword>